<feature type="domain" description="HTH tetR-type" evidence="4">
    <location>
        <begin position="13"/>
        <end position="73"/>
    </location>
</feature>
<dbReference type="Pfam" id="PF19344">
    <property type="entry name" value="TetR_C_32"/>
    <property type="match status" value="1"/>
</dbReference>
<dbReference type="PANTHER" id="PTHR30055:SF227">
    <property type="entry name" value="TRANSCRIPTIONAL REGULATORY PROTEIN (PROBABLY TETR-FAMILY)-RELATED"/>
    <property type="match status" value="1"/>
</dbReference>
<dbReference type="GO" id="GO:0003700">
    <property type="term" value="F:DNA-binding transcription factor activity"/>
    <property type="evidence" value="ECO:0007669"/>
    <property type="project" value="TreeGrafter"/>
</dbReference>
<dbReference type="SUPFAM" id="SSF48498">
    <property type="entry name" value="Tetracyclin repressor-like, C-terminal domain"/>
    <property type="match status" value="1"/>
</dbReference>
<dbReference type="InterPro" id="IPR036271">
    <property type="entry name" value="Tet_transcr_reg_TetR-rel_C_sf"/>
</dbReference>
<evidence type="ECO:0000259" key="4">
    <source>
        <dbReference type="PROSITE" id="PS50977"/>
    </source>
</evidence>
<name>A0A0K2H1B5_9CORY</name>
<dbReference type="RefSeq" id="WP_425388795.1">
    <property type="nucleotide sequence ID" value="NZ_CP006841.1"/>
</dbReference>
<dbReference type="InterPro" id="IPR023772">
    <property type="entry name" value="DNA-bd_HTH_TetR-type_CS"/>
</dbReference>
<proteinExistence type="predicted"/>
<sequence length="230" mass="24800">MAANSPRRRMTGPQRRAQLIEVSRGIFATKGPDAASMEEIAAAAGVSKPVVYEHFGTKERLYETVVQHEMEVLDSTIRQALSLGRSRYRIEQAVLALLTYVEENPEGFSIISRDPGIAGGYETLLNNATESVTPILADAFVRAGFDPSMAVLYGNCLVGMVSQTARWWLEKRSPDKETVAAHIVNLCWNGLAGMESAPSLRSKAEVAEAETAEQGATFGAGAEADPLRGA</sequence>
<dbReference type="PATRIC" id="fig|1408189.4.peg.1799"/>
<dbReference type="InterPro" id="IPR001647">
    <property type="entry name" value="HTH_TetR"/>
</dbReference>
<dbReference type="EMBL" id="CP006841">
    <property type="protein sequence ID" value="ALA67827.1"/>
    <property type="molecule type" value="Genomic_DNA"/>
</dbReference>
<organism evidence="5 6">
    <name type="scientific">Corynebacterium lactis RW2-5</name>
    <dbReference type="NCBI Taxonomy" id="1408189"/>
    <lineage>
        <taxon>Bacteria</taxon>
        <taxon>Bacillati</taxon>
        <taxon>Actinomycetota</taxon>
        <taxon>Actinomycetes</taxon>
        <taxon>Mycobacteriales</taxon>
        <taxon>Corynebacteriaceae</taxon>
        <taxon>Corynebacterium</taxon>
    </lineage>
</organism>
<dbReference type="InterPro" id="IPR009057">
    <property type="entry name" value="Homeodomain-like_sf"/>
</dbReference>
<evidence type="ECO:0000256" key="1">
    <source>
        <dbReference type="ARBA" id="ARBA00023125"/>
    </source>
</evidence>
<dbReference type="KEGG" id="clw:CLAC_08995"/>
<evidence type="ECO:0000313" key="6">
    <source>
        <dbReference type="Proteomes" id="UP000058446"/>
    </source>
</evidence>
<dbReference type="InterPro" id="IPR050109">
    <property type="entry name" value="HTH-type_TetR-like_transc_reg"/>
</dbReference>
<protein>
    <submittedName>
        <fullName evidence="5">TetR family transcriptional regulator</fullName>
    </submittedName>
</protein>
<dbReference type="Proteomes" id="UP000058446">
    <property type="component" value="Chromosome"/>
</dbReference>
<keyword evidence="6" id="KW-1185">Reference proteome</keyword>
<dbReference type="AlphaFoldDB" id="A0A0K2H1B5"/>
<dbReference type="SUPFAM" id="SSF46689">
    <property type="entry name" value="Homeodomain-like"/>
    <property type="match status" value="1"/>
</dbReference>
<dbReference type="GO" id="GO:0000976">
    <property type="term" value="F:transcription cis-regulatory region binding"/>
    <property type="evidence" value="ECO:0007669"/>
    <property type="project" value="TreeGrafter"/>
</dbReference>
<dbReference type="PROSITE" id="PS50977">
    <property type="entry name" value="HTH_TETR_2"/>
    <property type="match status" value="1"/>
</dbReference>
<dbReference type="PRINTS" id="PR00455">
    <property type="entry name" value="HTHTETR"/>
</dbReference>
<keyword evidence="1 2" id="KW-0238">DNA-binding</keyword>
<evidence type="ECO:0000313" key="5">
    <source>
        <dbReference type="EMBL" id="ALA67827.1"/>
    </source>
</evidence>
<evidence type="ECO:0000256" key="3">
    <source>
        <dbReference type="SAM" id="MobiDB-lite"/>
    </source>
</evidence>
<dbReference type="PANTHER" id="PTHR30055">
    <property type="entry name" value="HTH-TYPE TRANSCRIPTIONAL REGULATOR RUTR"/>
    <property type="match status" value="1"/>
</dbReference>
<dbReference type="PROSITE" id="PS01081">
    <property type="entry name" value="HTH_TETR_1"/>
    <property type="match status" value="1"/>
</dbReference>
<gene>
    <name evidence="5" type="ORF">CLAC_08995</name>
</gene>
<dbReference type="Pfam" id="PF00440">
    <property type="entry name" value="TetR_N"/>
    <property type="match status" value="1"/>
</dbReference>
<dbReference type="STRING" id="1408189.CLAC_08995"/>
<reference evidence="5 6" key="1">
    <citation type="submission" date="2013-10" db="EMBL/GenBank/DDBJ databases">
        <title>Complete genome sequence of Corynebacterium lactis DSM 45799(T), isolated from raw cow milk.</title>
        <authorList>
            <person name="Ruckert C."/>
            <person name="Albersmeier A."/>
            <person name="Lipski A."/>
            <person name="Kalinowski J."/>
        </authorList>
    </citation>
    <scope>NUCLEOTIDE SEQUENCE [LARGE SCALE GENOMIC DNA]</scope>
    <source>
        <strain evidence="5 6">RW2-5</strain>
    </source>
</reference>
<evidence type="ECO:0000256" key="2">
    <source>
        <dbReference type="PROSITE-ProRule" id="PRU00335"/>
    </source>
</evidence>
<feature type="region of interest" description="Disordered" evidence="3">
    <location>
        <begin position="204"/>
        <end position="230"/>
    </location>
</feature>
<accession>A0A0K2H1B5</accession>
<feature type="DNA-binding region" description="H-T-H motif" evidence="2">
    <location>
        <begin position="36"/>
        <end position="55"/>
    </location>
</feature>
<dbReference type="Gene3D" id="1.10.357.10">
    <property type="entry name" value="Tetracycline Repressor, domain 2"/>
    <property type="match status" value="1"/>
</dbReference>
<dbReference type="InterPro" id="IPR045823">
    <property type="entry name" value="TetR_C_32"/>
</dbReference>